<protein>
    <submittedName>
        <fullName evidence="1">Uncharacterized protein</fullName>
    </submittedName>
</protein>
<reference evidence="1" key="1">
    <citation type="submission" date="2021-01" db="EMBL/GenBank/DDBJ databases">
        <authorList>
            <person name="Corre E."/>
            <person name="Pelletier E."/>
            <person name="Niang G."/>
            <person name="Scheremetjew M."/>
            <person name="Finn R."/>
            <person name="Kale V."/>
            <person name="Holt S."/>
            <person name="Cochrane G."/>
            <person name="Meng A."/>
            <person name="Brown T."/>
            <person name="Cohen L."/>
        </authorList>
    </citation>
    <scope>NUCLEOTIDE SEQUENCE</scope>
    <source>
        <strain evidence="1">SAG 11-49</strain>
    </source>
</reference>
<name>A0A7S0RZR1_9CHLO</name>
<dbReference type="EMBL" id="HBFB01028161">
    <property type="protein sequence ID" value="CAD8691584.1"/>
    <property type="molecule type" value="Transcribed_RNA"/>
</dbReference>
<evidence type="ECO:0000313" key="1">
    <source>
        <dbReference type="EMBL" id="CAD8691584.1"/>
    </source>
</evidence>
<organism evidence="1">
    <name type="scientific">Chlamydomonas leiostraca</name>
    <dbReference type="NCBI Taxonomy" id="1034604"/>
    <lineage>
        <taxon>Eukaryota</taxon>
        <taxon>Viridiplantae</taxon>
        <taxon>Chlorophyta</taxon>
        <taxon>core chlorophytes</taxon>
        <taxon>Chlorophyceae</taxon>
        <taxon>CS clade</taxon>
        <taxon>Chlamydomonadales</taxon>
        <taxon>Chlamydomonadaceae</taxon>
        <taxon>Chlamydomonas</taxon>
    </lineage>
</organism>
<dbReference type="AlphaFoldDB" id="A0A7S0RZR1"/>
<accession>A0A7S0RZR1</accession>
<proteinExistence type="predicted"/>
<sequence length="233" mass="25388">MAPSVLTDEQALYKLVGSYAEAFLFVGFSEKAMFDSIADAVKQLDPFLQASQKRCNGKPFLAIYGGDPADKDTIGRVMKEVKGKYSCHVMAMQAAGKHEDWVDHVFICGEQYETVKKVKDGQEVEVKEILYGGTRNGKPVGGARFYMGEQFYGRPKEGVKGLITMSFFMGGGAIAAEEMAYCDAYGAPWTYVPCKAKNFAAYNSFFGPVHEWVVKRVAEGAGSIAAAGNIPHA</sequence>
<gene>
    <name evidence="1" type="ORF">CLEI1391_LOCUS15767</name>
</gene>